<evidence type="ECO:0000259" key="2">
    <source>
        <dbReference type="PROSITE" id="PS50191"/>
    </source>
</evidence>
<keyword evidence="5" id="KW-1185">Reference proteome</keyword>
<dbReference type="PANTHER" id="PTHR46384">
    <property type="entry name" value="MOTILE SPERM DOMAIN-CONTAINING PROTEIN 2"/>
    <property type="match status" value="1"/>
</dbReference>
<dbReference type="SMART" id="SM00516">
    <property type="entry name" value="SEC14"/>
    <property type="match status" value="1"/>
</dbReference>
<evidence type="ECO:0000256" key="1">
    <source>
        <dbReference type="SAM" id="Phobius"/>
    </source>
</evidence>
<dbReference type="InterPro" id="IPR036273">
    <property type="entry name" value="CRAL/TRIO_N_dom_sf"/>
</dbReference>
<evidence type="ECO:0008006" key="6">
    <source>
        <dbReference type="Google" id="ProtNLM"/>
    </source>
</evidence>
<dbReference type="InterPro" id="IPR053012">
    <property type="entry name" value="ER-organelle_contact"/>
</dbReference>
<sequence>MADDKGRMLGEIRRRFKEQYLPDKSDKYDSRDVERLQKDDSWVESFLLWRHNVVDDALKMIDDSFQWRKEFAVNDLSESTIPKWCFETGAVYLHGYDKEGNKLFWFKVKLHLRDAKTHMEKKKCVAFWLERYAKREPGKPVTVVFDMAESGLSNIDMDFVRFIINCFKVYYPRYLSKMVIFEMPWIMNAAFKIVKSWLGPEAINMLKFTNKSEVQEYISSEYLPPHMGGSDPFRYSYPPLPDDDFQTPMCENGPIASEDETETKDEVECEVRDGVGCNQSDEQLTKPKKVNCTDELSKHEECEKADSKSKHSKKALTTFKGSLLHISPAEELHFGSKESGERKCLILLTNVTKNPVAFKVRTTAPEKYRVKPSNSSCEPGTSLDIVVSLHGGFSASPQDRFLVMAAEMDQSSGTGSLELSQFWKEVPRNLVMEHRLLCHVVESSKPVSLLLKENVNSPAKTNEDLYFKMTQLLEMNKRLEEQIQYCVWLQQLLFALVALLIVIMFFAYVL</sequence>
<dbReference type="InterPro" id="IPR000535">
    <property type="entry name" value="MSP_dom"/>
</dbReference>
<dbReference type="InterPro" id="IPR001251">
    <property type="entry name" value="CRAL-TRIO_dom"/>
</dbReference>
<dbReference type="Gene3D" id="3.40.525.10">
    <property type="entry name" value="CRAL-TRIO lipid binding domain"/>
    <property type="match status" value="1"/>
</dbReference>
<evidence type="ECO:0000259" key="3">
    <source>
        <dbReference type="PROSITE" id="PS50202"/>
    </source>
</evidence>
<dbReference type="InterPro" id="IPR008962">
    <property type="entry name" value="PapD-like_sf"/>
</dbReference>
<dbReference type="Pfam" id="PF00635">
    <property type="entry name" value="Motile_Sperm"/>
    <property type="match status" value="1"/>
</dbReference>
<dbReference type="Gene3D" id="2.60.40.10">
    <property type="entry name" value="Immunoglobulins"/>
    <property type="match status" value="1"/>
</dbReference>
<keyword evidence="1" id="KW-0472">Membrane</keyword>
<dbReference type="EMBL" id="JANPWB010000012">
    <property type="protein sequence ID" value="KAJ1116654.1"/>
    <property type="molecule type" value="Genomic_DNA"/>
</dbReference>
<feature type="domain" description="CRAL-TRIO" evidence="2">
    <location>
        <begin position="93"/>
        <end position="235"/>
    </location>
</feature>
<dbReference type="InterPro" id="IPR036865">
    <property type="entry name" value="CRAL-TRIO_dom_sf"/>
</dbReference>
<keyword evidence="1" id="KW-0812">Transmembrane</keyword>
<dbReference type="AlphaFoldDB" id="A0AAV7NM75"/>
<dbReference type="PANTHER" id="PTHR46384:SF1">
    <property type="entry name" value="MOTILE SPERM DOMAIN-CONTAINING PROTEIN 2"/>
    <property type="match status" value="1"/>
</dbReference>
<name>A0AAV7NM75_PLEWA</name>
<keyword evidence="1" id="KW-1133">Transmembrane helix</keyword>
<protein>
    <recommendedName>
        <fullName evidence="6">Motile sperm domain-containing protein 2</fullName>
    </recommendedName>
</protein>
<dbReference type="SUPFAM" id="SSF49354">
    <property type="entry name" value="PapD-like"/>
    <property type="match status" value="1"/>
</dbReference>
<organism evidence="4 5">
    <name type="scientific">Pleurodeles waltl</name>
    <name type="common">Iberian ribbed newt</name>
    <dbReference type="NCBI Taxonomy" id="8319"/>
    <lineage>
        <taxon>Eukaryota</taxon>
        <taxon>Metazoa</taxon>
        <taxon>Chordata</taxon>
        <taxon>Craniata</taxon>
        <taxon>Vertebrata</taxon>
        <taxon>Euteleostomi</taxon>
        <taxon>Amphibia</taxon>
        <taxon>Batrachia</taxon>
        <taxon>Caudata</taxon>
        <taxon>Salamandroidea</taxon>
        <taxon>Salamandridae</taxon>
        <taxon>Pleurodelinae</taxon>
        <taxon>Pleurodeles</taxon>
    </lineage>
</organism>
<dbReference type="GO" id="GO:0140284">
    <property type="term" value="C:endoplasmic reticulum-endosome membrane contact site"/>
    <property type="evidence" value="ECO:0007669"/>
    <property type="project" value="TreeGrafter"/>
</dbReference>
<evidence type="ECO:0000313" key="5">
    <source>
        <dbReference type="Proteomes" id="UP001066276"/>
    </source>
</evidence>
<gene>
    <name evidence="4" type="ORF">NDU88_004860</name>
</gene>
<feature type="domain" description="MSP" evidence="3">
    <location>
        <begin position="323"/>
        <end position="441"/>
    </location>
</feature>
<reference evidence="4" key="1">
    <citation type="journal article" date="2022" name="bioRxiv">
        <title>Sequencing and chromosome-scale assembly of the giantPleurodeles waltlgenome.</title>
        <authorList>
            <person name="Brown T."/>
            <person name="Elewa A."/>
            <person name="Iarovenko S."/>
            <person name="Subramanian E."/>
            <person name="Araus A.J."/>
            <person name="Petzold A."/>
            <person name="Susuki M."/>
            <person name="Suzuki K.-i.T."/>
            <person name="Hayashi T."/>
            <person name="Toyoda A."/>
            <person name="Oliveira C."/>
            <person name="Osipova E."/>
            <person name="Leigh N.D."/>
            <person name="Simon A."/>
            <person name="Yun M.H."/>
        </authorList>
    </citation>
    <scope>NUCLEOTIDE SEQUENCE</scope>
    <source>
        <strain evidence="4">20211129_DDA</strain>
        <tissue evidence="4">Liver</tissue>
    </source>
</reference>
<dbReference type="InterPro" id="IPR013783">
    <property type="entry name" value="Ig-like_fold"/>
</dbReference>
<dbReference type="PROSITE" id="PS50191">
    <property type="entry name" value="CRAL_TRIO"/>
    <property type="match status" value="1"/>
</dbReference>
<accession>A0AAV7NM75</accession>
<dbReference type="GO" id="GO:0012505">
    <property type="term" value="C:endomembrane system"/>
    <property type="evidence" value="ECO:0007669"/>
    <property type="project" value="TreeGrafter"/>
</dbReference>
<dbReference type="SUPFAM" id="SSF46938">
    <property type="entry name" value="CRAL/TRIO N-terminal domain"/>
    <property type="match status" value="1"/>
</dbReference>
<evidence type="ECO:0000313" key="4">
    <source>
        <dbReference type="EMBL" id="KAJ1116654.1"/>
    </source>
</evidence>
<comment type="caution">
    <text evidence="4">The sequence shown here is derived from an EMBL/GenBank/DDBJ whole genome shotgun (WGS) entry which is preliminary data.</text>
</comment>
<dbReference type="Proteomes" id="UP001066276">
    <property type="component" value="Chromosome 8"/>
</dbReference>
<dbReference type="PROSITE" id="PS50202">
    <property type="entry name" value="MSP"/>
    <property type="match status" value="1"/>
</dbReference>
<dbReference type="CDD" id="cd00170">
    <property type="entry name" value="SEC14"/>
    <property type="match status" value="1"/>
</dbReference>
<dbReference type="SUPFAM" id="SSF52087">
    <property type="entry name" value="CRAL/TRIO domain"/>
    <property type="match status" value="1"/>
</dbReference>
<proteinExistence type="predicted"/>
<feature type="transmembrane region" description="Helical" evidence="1">
    <location>
        <begin position="488"/>
        <end position="509"/>
    </location>
</feature>
<dbReference type="Pfam" id="PF00650">
    <property type="entry name" value="CRAL_TRIO"/>
    <property type="match status" value="1"/>
</dbReference>